<protein>
    <submittedName>
        <fullName evidence="1">Uncharacterized protein</fullName>
    </submittedName>
</protein>
<sequence length="47" mass="5104">VNIASRLGHLTSGGDVVVSETICQDAEVTDFRERNKATLSVDRLQTT</sequence>
<accession>A0A382X9S5</accession>
<dbReference type="EMBL" id="UINC01165949">
    <property type="protein sequence ID" value="SVD67629.1"/>
    <property type="molecule type" value="Genomic_DNA"/>
</dbReference>
<dbReference type="AlphaFoldDB" id="A0A382X9S5"/>
<reference evidence="1" key="1">
    <citation type="submission" date="2018-05" db="EMBL/GenBank/DDBJ databases">
        <authorList>
            <person name="Lanie J.A."/>
            <person name="Ng W.-L."/>
            <person name="Kazmierczak K.M."/>
            <person name="Andrzejewski T.M."/>
            <person name="Davidsen T.M."/>
            <person name="Wayne K.J."/>
            <person name="Tettelin H."/>
            <person name="Glass J.I."/>
            <person name="Rusch D."/>
            <person name="Podicherti R."/>
            <person name="Tsui H.-C.T."/>
            <person name="Winkler M.E."/>
        </authorList>
    </citation>
    <scope>NUCLEOTIDE SEQUENCE</scope>
</reference>
<gene>
    <name evidence="1" type="ORF">METZ01_LOCUS420483</name>
</gene>
<feature type="non-terminal residue" evidence="1">
    <location>
        <position position="1"/>
    </location>
</feature>
<organism evidence="1">
    <name type="scientific">marine metagenome</name>
    <dbReference type="NCBI Taxonomy" id="408172"/>
    <lineage>
        <taxon>unclassified sequences</taxon>
        <taxon>metagenomes</taxon>
        <taxon>ecological metagenomes</taxon>
    </lineage>
</organism>
<evidence type="ECO:0000313" key="1">
    <source>
        <dbReference type="EMBL" id="SVD67629.1"/>
    </source>
</evidence>
<name>A0A382X9S5_9ZZZZ</name>
<proteinExistence type="predicted"/>